<dbReference type="GO" id="GO:0031522">
    <property type="term" value="C:cell envelope Sec protein transport complex"/>
    <property type="evidence" value="ECO:0007669"/>
    <property type="project" value="TreeGrafter"/>
</dbReference>
<dbReference type="Gene3D" id="3.40.50.300">
    <property type="entry name" value="P-loop containing nucleotide triphosphate hydrolases"/>
    <property type="match status" value="1"/>
</dbReference>
<comment type="similarity">
    <text evidence="2">Belongs to the SecA family.</text>
</comment>
<dbReference type="InterPro" id="IPR011116">
    <property type="entry name" value="SecA_Wing/Scaffold"/>
</dbReference>
<evidence type="ECO:0000256" key="2">
    <source>
        <dbReference type="ARBA" id="ARBA00007650"/>
    </source>
</evidence>
<reference evidence="11" key="1">
    <citation type="submission" date="2019-08" db="EMBL/GenBank/DDBJ databases">
        <authorList>
            <person name="Kucharzyk K."/>
            <person name="Murdoch R.W."/>
            <person name="Higgins S."/>
            <person name="Loffler F."/>
        </authorList>
    </citation>
    <scope>NUCLEOTIDE SEQUENCE</scope>
</reference>
<dbReference type="GO" id="GO:0017038">
    <property type="term" value="P:protein import"/>
    <property type="evidence" value="ECO:0007669"/>
    <property type="project" value="InterPro"/>
</dbReference>
<keyword evidence="5" id="KW-0067">ATP-binding</keyword>
<evidence type="ECO:0000256" key="3">
    <source>
        <dbReference type="ARBA" id="ARBA00022448"/>
    </source>
</evidence>
<dbReference type="GO" id="GO:0043952">
    <property type="term" value="P:protein transport by the Sec complex"/>
    <property type="evidence" value="ECO:0007669"/>
    <property type="project" value="TreeGrafter"/>
</dbReference>
<organism evidence="11">
    <name type="scientific">bioreactor metagenome</name>
    <dbReference type="NCBI Taxonomy" id="1076179"/>
    <lineage>
        <taxon>unclassified sequences</taxon>
        <taxon>metagenomes</taxon>
        <taxon>ecological metagenomes</taxon>
    </lineage>
</organism>
<keyword evidence="4" id="KW-0547">Nucleotide-binding</keyword>
<keyword evidence="6" id="KW-0653">Protein transport</keyword>
<feature type="domain" description="SecA family profile" evidence="10">
    <location>
        <begin position="1"/>
        <end position="85"/>
    </location>
</feature>
<dbReference type="GO" id="GO:0005524">
    <property type="term" value="F:ATP binding"/>
    <property type="evidence" value="ECO:0007669"/>
    <property type="project" value="UniProtKB-KW"/>
</dbReference>
<proteinExistence type="inferred from homology"/>
<dbReference type="GO" id="GO:0006886">
    <property type="term" value="P:intracellular protein transport"/>
    <property type="evidence" value="ECO:0007669"/>
    <property type="project" value="InterPro"/>
</dbReference>
<evidence type="ECO:0000313" key="11">
    <source>
        <dbReference type="EMBL" id="MPM58730.1"/>
    </source>
</evidence>
<gene>
    <name evidence="11" type="primary">secA_34</name>
    <name evidence="11" type="ORF">SDC9_105563</name>
</gene>
<dbReference type="GO" id="GO:0005829">
    <property type="term" value="C:cytosol"/>
    <property type="evidence" value="ECO:0007669"/>
    <property type="project" value="TreeGrafter"/>
</dbReference>
<dbReference type="AlphaFoldDB" id="A0A645AZW4"/>
<dbReference type="EMBL" id="VSSQ01016923">
    <property type="protein sequence ID" value="MPM58730.1"/>
    <property type="molecule type" value="Genomic_DNA"/>
</dbReference>
<keyword evidence="9" id="KW-0472">Membrane</keyword>
<keyword evidence="3" id="KW-0813">Transport</keyword>
<dbReference type="InterPro" id="IPR014018">
    <property type="entry name" value="SecA_motor_DEAD"/>
</dbReference>
<evidence type="ECO:0000256" key="5">
    <source>
        <dbReference type="ARBA" id="ARBA00022840"/>
    </source>
</evidence>
<keyword evidence="7" id="KW-1278">Translocase</keyword>
<dbReference type="InterPro" id="IPR000185">
    <property type="entry name" value="SecA"/>
</dbReference>
<dbReference type="InterPro" id="IPR036266">
    <property type="entry name" value="SecA_Wing/Scaffold_sf"/>
</dbReference>
<evidence type="ECO:0000256" key="1">
    <source>
        <dbReference type="ARBA" id="ARBA00004170"/>
    </source>
</evidence>
<dbReference type="GO" id="GO:0005886">
    <property type="term" value="C:plasma membrane"/>
    <property type="evidence" value="ECO:0007669"/>
    <property type="project" value="TreeGrafter"/>
</dbReference>
<dbReference type="GO" id="GO:0006605">
    <property type="term" value="P:protein targeting"/>
    <property type="evidence" value="ECO:0007669"/>
    <property type="project" value="InterPro"/>
</dbReference>
<evidence type="ECO:0000256" key="6">
    <source>
        <dbReference type="ARBA" id="ARBA00022927"/>
    </source>
</evidence>
<dbReference type="InterPro" id="IPR027417">
    <property type="entry name" value="P-loop_NTPase"/>
</dbReference>
<dbReference type="PANTHER" id="PTHR30612:SF0">
    <property type="entry name" value="CHLOROPLAST PROTEIN-TRANSPORTING ATPASE"/>
    <property type="match status" value="1"/>
</dbReference>
<evidence type="ECO:0000256" key="8">
    <source>
        <dbReference type="ARBA" id="ARBA00023010"/>
    </source>
</evidence>
<dbReference type="PROSITE" id="PS51196">
    <property type="entry name" value="SECA_MOTOR_DEAD"/>
    <property type="match status" value="1"/>
</dbReference>
<evidence type="ECO:0000256" key="9">
    <source>
        <dbReference type="ARBA" id="ARBA00023136"/>
    </source>
</evidence>
<dbReference type="PANTHER" id="PTHR30612">
    <property type="entry name" value="SECA INNER MEMBRANE COMPONENT OF SEC PROTEIN SECRETION SYSTEM"/>
    <property type="match status" value="1"/>
</dbReference>
<dbReference type="Gene3D" id="1.10.3060.10">
    <property type="entry name" value="Helical scaffold and wing domains of SecA"/>
    <property type="match status" value="1"/>
</dbReference>
<accession>A0A645AZW4</accession>
<comment type="caution">
    <text evidence="11">The sequence shown here is derived from an EMBL/GenBank/DDBJ whole genome shotgun (WGS) entry which is preliminary data.</text>
</comment>
<dbReference type="SUPFAM" id="SSF52540">
    <property type="entry name" value="P-loop containing nucleoside triphosphate hydrolases"/>
    <property type="match status" value="1"/>
</dbReference>
<evidence type="ECO:0000259" key="10">
    <source>
        <dbReference type="PROSITE" id="PS51196"/>
    </source>
</evidence>
<evidence type="ECO:0000256" key="7">
    <source>
        <dbReference type="ARBA" id="ARBA00022967"/>
    </source>
</evidence>
<comment type="subcellular location">
    <subcellularLocation>
        <location evidence="1">Membrane</location>
        <topology evidence="1">Peripheral membrane protein</topology>
    </subcellularLocation>
</comment>
<dbReference type="InterPro" id="IPR044722">
    <property type="entry name" value="SecA_SF2_C"/>
</dbReference>
<dbReference type="Pfam" id="PF21090">
    <property type="entry name" value="P-loop_SecA"/>
    <property type="match status" value="1"/>
</dbReference>
<protein>
    <submittedName>
        <fullName evidence="11">Protein translocase subunit SecA</fullName>
    </submittedName>
</protein>
<dbReference type="Pfam" id="PF07516">
    <property type="entry name" value="SecA_SW"/>
    <property type="match status" value="1"/>
</dbReference>
<keyword evidence="8" id="KW-0811">Translocation</keyword>
<dbReference type="SUPFAM" id="SSF81886">
    <property type="entry name" value="Helical scaffold and wing domains of SecA"/>
    <property type="match status" value="1"/>
</dbReference>
<evidence type="ECO:0000256" key="4">
    <source>
        <dbReference type="ARBA" id="ARBA00022741"/>
    </source>
</evidence>
<name>A0A645AZW4_9ZZZZ</name>
<sequence length="311" mass="34966">MAGRGTDIRLGSGVVELGGLLVIGSSRHDARRIDLQLQGRCARQGDPGESQFYVALEDEFMRLYGPENAVKLFAASEEPCLAGKGLDKVIENAQKKLEIHHYAIRKRTLDYDDVMNRHRTVVYAMRGEIIDGREKEVRDDLLAHQTEAWERTAMLLQDEYASAADRLVEIVRKETGLVVPADRCRSGRNGNASAVLEQMRQAVEEMSEAAEAGDGAMPLRFLLLEAIEREWILHLNMMEQLVNDIYLVSYGERDPLVEYKKEAYVLFEQLMDRIAGAVVAALFRSGHENAMPAGTVSGYARRKTRIFGRHS</sequence>